<sequence length="290" mass="31526">MFTTPKILITGATGSVGSILAQQLSQRGISFRALVRSKNEVLAALPGVEVVQGDFNDRASLANALQGIERAFLLTNSSEQAERQQLTFVAEAQRAGVQHIVKLSQLAADLHSPVRFLRYHAVVEQAIRETGLTYTFLRPNLFMQGLLGFRSSIAQQGMFFAAVGDAKISVIDVRDIASVAAAALTSEGHNGKTYTLTGPEALTHSQIAEQLSVALHKPVRFQDVPPEAMREALRSVGFPDWQAEGLVEDYAHYSRNEAALVTNTVSEVTGEAARTFQAFAHEFAPVFEEN</sequence>
<feature type="domain" description="NmrA-like" evidence="1">
    <location>
        <begin position="4"/>
        <end position="255"/>
    </location>
</feature>
<evidence type="ECO:0000313" key="2">
    <source>
        <dbReference type="EMBL" id="PQA55532.1"/>
    </source>
</evidence>
<proteinExistence type="predicted"/>
<dbReference type="SUPFAM" id="SSF51735">
    <property type="entry name" value="NAD(P)-binding Rossmann-fold domains"/>
    <property type="match status" value="1"/>
</dbReference>
<dbReference type="OrthoDB" id="9780595at2"/>
<dbReference type="CDD" id="cd05269">
    <property type="entry name" value="TMR_SDR_a"/>
    <property type="match status" value="1"/>
</dbReference>
<dbReference type="PANTHER" id="PTHR43162:SF1">
    <property type="entry name" value="PRESTALK A DIFFERENTIATION PROTEIN A"/>
    <property type="match status" value="1"/>
</dbReference>
<dbReference type="RefSeq" id="WP_104714998.1">
    <property type="nucleotide sequence ID" value="NZ_PTRA01000004.1"/>
</dbReference>
<gene>
    <name evidence="2" type="ORF">C5O19_19120</name>
</gene>
<dbReference type="Gene3D" id="3.40.50.720">
    <property type="entry name" value="NAD(P)-binding Rossmann-like Domain"/>
    <property type="match status" value="1"/>
</dbReference>
<dbReference type="Pfam" id="PF05368">
    <property type="entry name" value="NmrA"/>
    <property type="match status" value="1"/>
</dbReference>
<reference evidence="3" key="1">
    <citation type="submission" date="2018-02" db="EMBL/GenBank/DDBJ databases">
        <title>Genome sequencing of Solimonas sp. HR-BB.</title>
        <authorList>
            <person name="Lee Y."/>
            <person name="Jeon C.O."/>
        </authorList>
    </citation>
    <scope>NUCLEOTIDE SEQUENCE [LARGE SCALE GENOMIC DNA]</scope>
    <source>
        <strain evidence="3">HR-U</strain>
    </source>
</reference>
<dbReference type="PANTHER" id="PTHR43162">
    <property type="match status" value="1"/>
</dbReference>
<dbReference type="Gene3D" id="3.90.25.10">
    <property type="entry name" value="UDP-galactose 4-epimerase, domain 1"/>
    <property type="match status" value="1"/>
</dbReference>
<comment type="caution">
    <text evidence="2">The sequence shown here is derived from an EMBL/GenBank/DDBJ whole genome shotgun (WGS) entry which is preliminary data.</text>
</comment>
<name>A0A2S7IHU7_9BACT</name>
<dbReference type="InterPro" id="IPR036291">
    <property type="entry name" value="NAD(P)-bd_dom_sf"/>
</dbReference>
<accession>A0A2S7IHU7</accession>
<organism evidence="2 3">
    <name type="scientific">Siphonobacter curvatus</name>
    <dbReference type="NCBI Taxonomy" id="2094562"/>
    <lineage>
        <taxon>Bacteria</taxon>
        <taxon>Pseudomonadati</taxon>
        <taxon>Bacteroidota</taxon>
        <taxon>Cytophagia</taxon>
        <taxon>Cytophagales</taxon>
        <taxon>Cytophagaceae</taxon>
        <taxon>Siphonobacter</taxon>
    </lineage>
</organism>
<dbReference type="Proteomes" id="UP000239590">
    <property type="component" value="Unassembled WGS sequence"/>
</dbReference>
<evidence type="ECO:0000313" key="3">
    <source>
        <dbReference type="Proteomes" id="UP000239590"/>
    </source>
</evidence>
<evidence type="ECO:0000259" key="1">
    <source>
        <dbReference type="Pfam" id="PF05368"/>
    </source>
</evidence>
<protein>
    <submittedName>
        <fullName evidence="2">NAD(P)-dependent oxidoreductase</fullName>
    </submittedName>
</protein>
<dbReference type="EMBL" id="PTRA01000004">
    <property type="protein sequence ID" value="PQA55532.1"/>
    <property type="molecule type" value="Genomic_DNA"/>
</dbReference>
<dbReference type="AlphaFoldDB" id="A0A2S7IHU7"/>
<dbReference type="InterPro" id="IPR051604">
    <property type="entry name" value="Ergot_Alk_Oxidoreductase"/>
</dbReference>
<keyword evidence="3" id="KW-1185">Reference proteome</keyword>
<dbReference type="InterPro" id="IPR008030">
    <property type="entry name" value="NmrA-like"/>
</dbReference>